<proteinExistence type="predicted"/>
<name>A0ABN0Y0C8_9BACL</name>
<comment type="caution">
    <text evidence="1">The sequence shown here is derived from an EMBL/GenBank/DDBJ whole genome shotgun (WGS) entry which is preliminary data.</text>
</comment>
<gene>
    <name evidence="1" type="ORF">GCM10008933_06820</name>
</gene>
<dbReference type="Proteomes" id="UP001500340">
    <property type="component" value="Unassembled WGS sequence"/>
</dbReference>
<keyword evidence="2" id="KW-1185">Reference proteome</keyword>
<organism evidence="1 2">
    <name type="scientific">Paenibacillus motobuensis</name>
    <dbReference type="NCBI Taxonomy" id="295324"/>
    <lineage>
        <taxon>Bacteria</taxon>
        <taxon>Bacillati</taxon>
        <taxon>Bacillota</taxon>
        <taxon>Bacilli</taxon>
        <taxon>Bacillales</taxon>
        <taxon>Paenibacillaceae</taxon>
        <taxon>Paenibacillus</taxon>
    </lineage>
</organism>
<sequence length="393" mass="44599">MLNEKQYLLLCELADTGLLNAQRSGSVMAITRSLLPALTLRKQADLAKAILECSNFADLELVEQSSDRCHLDRALFLNKEQQQCVIVIFQSKESEEPDTYSFLLDTMVHTLQEELPLGVNTVLTGLGQNGWHAALMAEILDEEAVVFGAPTIEELPGKAVNYVGENDPVGDHTEKVVFVKEADDLEDEEIVPLFRKHAFDESGRAIVSEQSEFSRFVSWFYNTSGTIEPVIWNFFFPGTEEDEATVLADLGVYSVFLKVGELNNERVLRSIGDIMRYVAGKLESNRNQLAAELDKLPDDDYDNQVSETANNFAKQAEDFIMRTFESVQTMFMGVALFTLGQESFDTNPLIDNFHRQLHELLDQELERVTDCLDQAIARRLDRFFQLPSFHFEW</sequence>
<dbReference type="RefSeq" id="WP_343857498.1">
    <property type="nucleotide sequence ID" value="NZ_BAAACX010000005.1"/>
</dbReference>
<protein>
    <submittedName>
        <fullName evidence="1">Uncharacterized protein</fullName>
    </submittedName>
</protein>
<accession>A0ABN0Y0C8</accession>
<dbReference type="EMBL" id="BAAACX010000005">
    <property type="protein sequence ID" value="GAA0378207.1"/>
    <property type="molecule type" value="Genomic_DNA"/>
</dbReference>
<reference evidence="1 2" key="1">
    <citation type="journal article" date="2019" name="Int. J. Syst. Evol. Microbiol.">
        <title>The Global Catalogue of Microorganisms (GCM) 10K type strain sequencing project: providing services to taxonomists for standard genome sequencing and annotation.</title>
        <authorList>
            <consortium name="The Broad Institute Genomics Platform"/>
            <consortium name="The Broad Institute Genome Sequencing Center for Infectious Disease"/>
            <person name="Wu L."/>
            <person name="Ma J."/>
        </authorList>
    </citation>
    <scope>NUCLEOTIDE SEQUENCE [LARGE SCALE GENOMIC DNA]</scope>
    <source>
        <strain evidence="1 2">JCM 12774</strain>
    </source>
</reference>
<evidence type="ECO:0000313" key="2">
    <source>
        <dbReference type="Proteomes" id="UP001500340"/>
    </source>
</evidence>
<evidence type="ECO:0000313" key="1">
    <source>
        <dbReference type="EMBL" id="GAA0378207.1"/>
    </source>
</evidence>